<comment type="caution">
    <text evidence="1">The sequence shown here is derived from an EMBL/GenBank/DDBJ whole genome shotgun (WGS) entry which is preliminary data.</text>
</comment>
<dbReference type="PANTHER" id="PTHR31579">
    <property type="entry name" value="OS03G0796600 PROTEIN"/>
    <property type="match status" value="1"/>
</dbReference>
<protein>
    <recommendedName>
        <fullName evidence="3">DUF506 family protein</fullName>
    </recommendedName>
</protein>
<organism evidence="1 2">
    <name type="scientific">Coptis chinensis</name>
    <dbReference type="NCBI Taxonomy" id="261450"/>
    <lineage>
        <taxon>Eukaryota</taxon>
        <taxon>Viridiplantae</taxon>
        <taxon>Streptophyta</taxon>
        <taxon>Embryophyta</taxon>
        <taxon>Tracheophyta</taxon>
        <taxon>Spermatophyta</taxon>
        <taxon>Magnoliopsida</taxon>
        <taxon>Ranunculales</taxon>
        <taxon>Ranunculaceae</taxon>
        <taxon>Coptidoideae</taxon>
        <taxon>Coptis</taxon>
    </lineage>
</organism>
<evidence type="ECO:0000313" key="1">
    <source>
        <dbReference type="EMBL" id="KAF9609681.1"/>
    </source>
</evidence>
<proteinExistence type="predicted"/>
<dbReference type="OrthoDB" id="548115at2759"/>
<dbReference type="NCBIfam" id="TIGR01615">
    <property type="entry name" value="A_thal_3542"/>
    <property type="match status" value="1"/>
</dbReference>
<sequence>MEKISLPTRFKRVTAGFDEVARARLCESSGSEHSEDNSADLSDLIDSFMERNDGNEKDDIVDKHRDIYDGVWSDSETLELLQSLVALDGVDGDVKKTIRDEAERACCMVGISSSEGFKRRLMSRLRERGFDAGLCKSRWERSGQYPAGSYEYIDVVVAGKRYFVQVSLAGQFTIARPANCYVSFLNTLPQIFVGKAEEMKQVVKIMCRAMKESIKRNDLYLPPWRRNGYMQAKWFGSYKRTTNVGSGAENLMRFEKLPGFYGNCRV</sequence>
<dbReference type="Proteomes" id="UP000631114">
    <property type="component" value="Unassembled WGS sequence"/>
</dbReference>
<dbReference type="PANTHER" id="PTHR31579:SF42">
    <property type="entry name" value="DUF506 FAMILY PROTEIN (DUF506)"/>
    <property type="match status" value="1"/>
</dbReference>
<dbReference type="AlphaFoldDB" id="A0A835I351"/>
<keyword evidence="2" id="KW-1185">Reference proteome</keyword>
<reference evidence="1 2" key="1">
    <citation type="submission" date="2020-10" db="EMBL/GenBank/DDBJ databases">
        <title>The Coptis chinensis genome and diversification of protoberbering-type alkaloids.</title>
        <authorList>
            <person name="Wang B."/>
            <person name="Shu S."/>
            <person name="Song C."/>
            <person name="Liu Y."/>
        </authorList>
    </citation>
    <scope>NUCLEOTIDE SEQUENCE [LARGE SCALE GENOMIC DNA]</scope>
    <source>
        <strain evidence="1">HL-2020</strain>
        <tissue evidence="1">Leaf</tissue>
    </source>
</reference>
<dbReference type="InterPro" id="IPR006502">
    <property type="entry name" value="PDDEXK-like"/>
</dbReference>
<dbReference type="EMBL" id="JADFTS010000004">
    <property type="protein sequence ID" value="KAF9609681.1"/>
    <property type="molecule type" value="Genomic_DNA"/>
</dbReference>
<name>A0A835I351_9MAGN</name>
<dbReference type="Pfam" id="PF04720">
    <property type="entry name" value="PDDEXK_6"/>
    <property type="match status" value="1"/>
</dbReference>
<accession>A0A835I351</accession>
<gene>
    <name evidence="1" type="ORF">IFM89_017880</name>
</gene>
<evidence type="ECO:0000313" key="2">
    <source>
        <dbReference type="Proteomes" id="UP000631114"/>
    </source>
</evidence>
<evidence type="ECO:0008006" key="3">
    <source>
        <dbReference type="Google" id="ProtNLM"/>
    </source>
</evidence>